<dbReference type="Proteomes" id="UP000203589">
    <property type="component" value="Chromosome"/>
</dbReference>
<evidence type="ECO:0000313" key="1">
    <source>
        <dbReference type="EMBL" id="ASP20531.1"/>
    </source>
</evidence>
<dbReference type="AlphaFoldDB" id="A0A222E3I7"/>
<keyword evidence="2" id="KW-1185">Reference proteome</keyword>
<organism evidence="1 2">
    <name type="scientific">Antarctobacter heliothermus</name>
    <dbReference type="NCBI Taxonomy" id="74033"/>
    <lineage>
        <taxon>Bacteria</taxon>
        <taxon>Pseudomonadati</taxon>
        <taxon>Pseudomonadota</taxon>
        <taxon>Alphaproteobacteria</taxon>
        <taxon>Rhodobacterales</taxon>
        <taxon>Roseobacteraceae</taxon>
        <taxon>Antarctobacter</taxon>
    </lineage>
</organism>
<accession>A0A222E3I7</accession>
<dbReference type="KEGG" id="aht:ANTHELSMS3_01844"/>
<dbReference type="EMBL" id="CP022540">
    <property type="protein sequence ID" value="ASP20531.1"/>
    <property type="molecule type" value="Genomic_DNA"/>
</dbReference>
<protein>
    <recommendedName>
        <fullName evidence="3">HNH endonuclease</fullName>
    </recommendedName>
</protein>
<name>A0A222E3I7_9RHOB</name>
<evidence type="ECO:0000313" key="2">
    <source>
        <dbReference type="Proteomes" id="UP000203589"/>
    </source>
</evidence>
<reference evidence="1 2" key="1">
    <citation type="submission" date="2017-07" db="EMBL/GenBank/DDBJ databases">
        <title>Genome Sequence of Antarctobacter heliothermus Strain SMS3 Isolated from a culture of the Diatom Skeletonema marinoi.</title>
        <authorList>
            <person name="Topel M."/>
            <person name="Pinder M.I.M."/>
            <person name="Johansson O.N."/>
            <person name="Kourtchenko O."/>
            <person name="Godhe A."/>
            <person name="Clarke A.K."/>
        </authorList>
    </citation>
    <scope>NUCLEOTIDE SEQUENCE [LARGE SCALE GENOMIC DNA]</scope>
    <source>
        <strain evidence="1 2">SMS3</strain>
    </source>
</reference>
<sequence>MGERKNRLERLRSVHPKCCFCAGQNETTTIEHAPPKAFFHEKIRLKGLEFPACNRCNNGSSQLDQVASWFAITMGLSRDRDADHTYWNKLSKGVLNNTPEAFKCLRVEDAESFWHVGADGSIEDFYKSKIDYKLFSNFLNPWAAKQAAALYFEHAGKILDENSAIWTHWITNYHLYKNGIPDALNSFSRKLGLLRQGRLNSLEQYNYEYAINTEEKLAFFQINAHQACVILACVTNGPEQITEKSRPKSIFRTNGSCGIHAVN</sequence>
<dbReference type="RefSeq" id="WP_157733470.1">
    <property type="nucleotide sequence ID" value="NZ_CP022540.1"/>
</dbReference>
<gene>
    <name evidence="1" type="ORF">ANTHELSMS3_01844</name>
</gene>
<proteinExistence type="predicted"/>
<dbReference type="OrthoDB" id="7846512at2"/>
<evidence type="ECO:0008006" key="3">
    <source>
        <dbReference type="Google" id="ProtNLM"/>
    </source>
</evidence>